<feature type="modified residue" description="N6-(pyridoxal phosphate)lysine" evidence="3">
    <location>
        <position position="203"/>
    </location>
</feature>
<dbReference type="Gene3D" id="3.90.1150.10">
    <property type="entry name" value="Aspartate Aminotransferase, domain 1"/>
    <property type="match status" value="1"/>
</dbReference>
<dbReference type="CDD" id="cd00614">
    <property type="entry name" value="CGS_like"/>
    <property type="match status" value="1"/>
</dbReference>
<dbReference type="GO" id="GO:0030170">
    <property type="term" value="F:pyridoxal phosphate binding"/>
    <property type="evidence" value="ECO:0007669"/>
    <property type="project" value="InterPro"/>
</dbReference>
<sequence>MNFETIAIREQSERSANSEHSVPVYLTSGFTFDDAEHARAVFAEEEQAFSYSRYNNPNTDELVDKIKRLENVDDALTTSSGMSAIFGALAPLLNAGDHAVVCRSVFGSTYQLFSNIFGRWNIGHTYVPADDCSCWEDAITPQTKILFVETPTNPALDLIDLKWAADLAKRHNLILLVDNTFSTPYLQRPADFGADIVLHSTTKYLDGQGRTLGGVIGGRQDLIDKIRPFVRQTGPCLSPFNAWVISKSLETLAIRLDRHCANALELAKRLEAHPAVERVKYPFLKSHPQYELARKQMRAGGGIVSIFVKGGLTEGKQFLDGLNMCSLSANLGDSRSIVTHPASTTHSKLSEEERLSVGISQNLVRISAGLEHVDDIWNDLKTSLDQLVGQTVLEG</sequence>
<dbReference type="InterPro" id="IPR015424">
    <property type="entry name" value="PyrdxlP-dep_Trfase"/>
</dbReference>
<dbReference type="FunFam" id="3.40.640.10:FF:000046">
    <property type="entry name" value="Cystathionine gamma-lyase"/>
    <property type="match status" value="1"/>
</dbReference>
<gene>
    <name evidence="5" type="primary">metZ</name>
    <name evidence="5" type="ORF">FUAX_29220</name>
</gene>
<evidence type="ECO:0000256" key="1">
    <source>
        <dbReference type="ARBA" id="ARBA00001933"/>
    </source>
</evidence>
<keyword evidence="6" id="KW-1185">Reference proteome</keyword>
<dbReference type="InterPro" id="IPR000277">
    <property type="entry name" value="Cys/Met-Metab_PyrdxlP-dep_enz"/>
</dbReference>
<dbReference type="FunFam" id="3.90.1150.10:FF:000033">
    <property type="entry name" value="Cystathionine gamma-synthase"/>
    <property type="match status" value="1"/>
</dbReference>
<dbReference type="RefSeq" id="WP_338392043.1">
    <property type="nucleotide sequence ID" value="NZ_AP025314.1"/>
</dbReference>
<dbReference type="Gene3D" id="3.40.640.10">
    <property type="entry name" value="Type I PLP-dependent aspartate aminotransferase-like (Major domain)"/>
    <property type="match status" value="1"/>
</dbReference>
<dbReference type="KEGG" id="fax:FUAX_29220"/>
<evidence type="ECO:0000256" key="4">
    <source>
        <dbReference type="RuleBase" id="RU362118"/>
    </source>
</evidence>
<dbReference type="GO" id="GO:0019346">
    <property type="term" value="P:transsulfuration"/>
    <property type="evidence" value="ECO:0007669"/>
    <property type="project" value="InterPro"/>
</dbReference>
<protein>
    <submittedName>
        <fullName evidence="5">O-succinylhomoserine sulfhydrylase</fullName>
    </submittedName>
</protein>
<comment type="similarity">
    <text evidence="4">Belongs to the trans-sulfuration enzymes family.</text>
</comment>
<dbReference type="PANTHER" id="PTHR11808:SF80">
    <property type="entry name" value="CYSTATHIONINE GAMMA-LYASE"/>
    <property type="match status" value="1"/>
</dbReference>
<comment type="cofactor">
    <cofactor evidence="1 4">
        <name>pyridoxal 5'-phosphate</name>
        <dbReference type="ChEBI" id="CHEBI:597326"/>
    </cofactor>
</comment>
<evidence type="ECO:0000313" key="5">
    <source>
        <dbReference type="EMBL" id="BDD10490.1"/>
    </source>
</evidence>
<dbReference type="GO" id="GO:0009086">
    <property type="term" value="P:methionine biosynthetic process"/>
    <property type="evidence" value="ECO:0007669"/>
    <property type="project" value="UniProtKB-ARBA"/>
</dbReference>
<dbReference type="AlphaFoldDB" id="A0AAU9CMC4"/>
<dbReference type="Pfam" id="PF01053">
    <property type="entry name" value="Cys_Met_Meta_PP"/>
    <property type="match status" value="1"/>
</dbReference>
<evidence type="ECO:0000256" key="2">
    <source>
        <dbReference type="ARBA" id="ARBA00022898"/>
    </source>
</evidence>
<dbReference type="SUPFAM" id="SSF53383">
    <property type="entry name" value="PLP-dependent transferases"/>
    <property type="match status" value="1"/>
</dbReference>
<dbReference type="PIRSF" id="PIRSF001434">
    <property type="entry name" value="CGS"/>
    <property type="match status" value="1"/>
</dbReference>
<organism evidence="5 6">
    <name type="scientific">Fulvitalea axinellae</name>
    <dbReference type="NCBI Taxonomy" id="1182444"/>
    <lineage>
        <taxon>Bacteria</taxon>
        <taxon>Pseudomonadati</taxon>
        <taxon>Bacteroidota</taxon>
        <taxon>Cytophagia</taxon>
        <taxon>Cytophagales</taxon>
        <taxon>Persicobacteraceae</taxon>
        <taxon>Fulvitalea</taxon>
    </lineage>
</organism>
<dbReference type="EMBL" id="AP025314">
    <property type="protein sequence ID" value="BDD10490.1"/>
    <property type="molecule type" value="Genomic_DNA"/>
</dbReference>
<evidence type="ECO:0000256" key="3">
    <source>
        <dbReference type="PIRSR" id="PIRSR001434-2"/>
    </source>
</evidence>
<dbReference type="Proteomes" id="UP001348817">
    <property type="component" value="Chromosome"/>
</dbReference>
<evidence type="ECO:0000313" key="6">
    <source>
        <dbReference type="Proteomes" id="UP001348817"/>
    </source>
</evidence>
<dbReference type="GO" id="GO:0005737">
    <property type="term" value="C:cytoplasm"/>
    <property type="evidence" value="ECO:0007669"/>
    <property type="project" value="TreeGrafter"/>
</dbReference>
<keyword evidence="2 3" id="KW-0663">Pyridoxal phosphate</keyword>
<accession>A0AAU9CMC4</accession>
<dbReference type="PROSITE" id="PS00868">
    <property type="entry name" value="CYS_MET_METAB_PP"/>
    <property type="match status" value="1"/>
</dbReference>
<dbReference type="InterPro" id="IPR015421">
    <property type="entry name" value="PyrdxlP-dep_Trfase_major"/>
</dbReference>
<dbReference type="InterPro" id="IPR015422">
    <property type="entry name" value="PyrdxlP-dep_Trfase_small"/>
</dbReference>
<name>A0AAU9CMC4_9BACT</name>
<dbReference type="InterPro" id="IPR054542">
    <property type="entry name" value="Cys_met_metab_PP"/>
</dbReference>
<dbReference type="PANTHER" id="PTHR11808">
    <property type="entry name" value="TRANS-SULFURATION ENZYME FAMILY MEMBER"/>
    <property type="match status" value="1"/>
</dbReference>
<dbReference type="GO" id="GO:0016846">
    <property type="term" value="F:carbon-sulfur lyase activity"/>
    <property type="evidence" value="ECO:0007669"/>
    <property type="project" value="TreeGrafter"/>
</dbReference>
<reference evidence="5 6" key="1">
    <citation type="submission" date="2021-12" db="EMBL/GenBank/DDBJ databases">
        <title>Genome sequencing of bacteria with rrn-lacking chromosome and rrn-plasmid.</title>
        <authorList>
            <person name="Anda M."/>
            <person name="Iwasaki W."/>
        </authorList>
    </citation>
    <scope>NUCLEOTIDE SEQUENCE [LARGE SCALE GENOMIC DNA]</scope>
    <source>
        <strain evidence="5 6">DSM 100852</strain>
    </source>
</reference>
<proteinExistence type="inferred from homology"/>